<dbReference type="GO" id="GO:0046872">
    <property type="term" value="F:metal ion binding"/>
    <property type="evidence" value="ECO:0007669"/>
    <property type="project" value="UniProtKB-KW"/>
</dbReference>
<proteinExistence type="inferred from homology"/>
<dbReference type="Proteomes" id="UP001141259">
    <property type="component" value="Unassembled WGS sequence"/>
</dbReference>
<keyword evidence="1" id="KW-0479">Metal-binding</keyword>
<evidence type="ECO:0000256" key="2">
    <source>
        <dbReference type="ARBA" id="ARBA00022842"/>
    </source>
</evidence>
<keyword evidence="2" id="KW-0460">Magnesium</keyword>
<keyword evidence="3" id="KW-0808">Transferase</keyword>
<protein>
    <submittedName>
        <fullName evidence="4">Polyprenyl synthetase family protein</fullName>
    </submittedName>
</protein>
<dbReference type="InterPro" id="IPR033749">
    <property type="entry name" value="Polyprenyl_synt_CS"/>
</dbReference>
<dbReference type="GO" id="GO:0004659">
    <property type="term" value="F:prenyltransferase activity"/>
    <property type="evidence" value="ECO:0007669"/>
    <property type="project" value="InterPro"/>
</dbReference>
<sequence length="315" mass="33278">MEQLGDPLRTVVGYHFGWCDPDGTAVVYDGGKAVRPALVLLMSRAVGGVPDDAVDAAAAMELVHNFSLIHDDVIDGDTSRRHRSTVWSLFGVPLAILAGDGMLALAGEVMASSAHPAAGNGSAELYRMTQRMIAGQLADIDFESRADVGLVECRLMAAAKTGALLECSCVLGAMFGGGDPSVFPAVRGFGSNLGMAFQLVDDLLGIWGDPLVTGKPVWSDLRARKKSLPVVAALSSPSPAGRRLATAYLKEGTQSDDDLAMMADLVVEAGGREWTEQAAQRHFDEALVCLRAIAPPAEAERDLVAIADLIVHRNR</sequence>
<gene>
    <name evidence="4" type="ORF">NZH93_43970</name>
</gene>
<evidence type="ECO:0000256" key="3">
    <source>
        <dbReference type="RuleBase" id="RU004466"/>
    </source>
</evidence>
<evidence type="ECO:0000313" key="4">
    <source>
        <dbReference type="EMBL" id="MCS7483836.1"/>
    </source>
</evidence>
<dbReference type="Pfam" id="PF00348">
    <property type="entry name" value="polyprenyl_synt"/>
    <property type="match status" value="1"/>
</dbReference>
<dbReference type="CDD" id="cd00685">
    <property type="entry name" value="Trans_IPPS_HT"/>
    <property type="match status" value="1"/>
</dbReference>
<organism evidence="4 5">
    <name type="scientific">Umezawaea endophytica</name>
    <dbReference type="NCBI Taxonomy" id="1654476"/>
    <lineage>
        <taxon>Bacteria</taxon>
        <taxon>Bacillati</taxon>
        <taxon>Actinomycetota</taxon>
        <taxon>Actinomycetes</taxon>
        <taxon>Pseudonocardiales</taxon>
        <taxon>Pseudonocardiaceae</taxon>
        <taxon>Umezawaea</taxon>
    </lineage>
</organism>
<dbReference type="PANTHER" id="PTHR12001:SF71">
    <property type="entry name" value="(2E,6E)-FARNESYL DIPHOSPHATE SYNTHASE"/>
    <property type="match status" value="1"/>
</dbReference>
<reference evidence="4" key="1">
    <citation type="submission" date="2022-08" db="EMBL/GenBank/DDBJ databases">
        <authorList>
            <person name="Tistechok S."/>
            <person name="Samborskyy M."/>
            <person name="Roman I."/>
        </authorList>
    </citation>
    <scope>NUCLEOTIDE SEQUENCE</scope>
    <source>
        <strain evidence="4">DSM 103496</strain>
    </source>
</reference>
<dbReference type="PANTHER" id="PTHR12001">
    <property type="entry name" value="GERANYLGERANYL PYROPHOSPHATE SYNTHASE"/>
    <property type="match status" value="1"/>
</dbReference>
<dbReference type="AlphaFoldDB" id="A0A9X2VWD8"/>
<dbReference type="EMBL" id="JANYMP010000037">
    <property type="protein sequence ID" value="MCS7483836.1"/>
    <property type="molecule type" value="Genomic_DNA"/>
</dbReference>
<dbReference type="GO" id="GO:0008299">
    <property type="term" value="P:isoprenoid biosynthetic process"/>
    <property type="evidence" value="ECO:0007669"/>
    <property type="project" value="InterPro"/>
</dbReference>
<dbReference type="SUPFAM" id="SSF48576">
    <property type="entry name" value="Terpenoid synthases"/>
    <property type="match status" value="1"/>
</dbReference>
<comment type="caution">
    <text evidence="4">The sequence shown here is derived from an EMBL/GenBank/DDBJ whole genome shotgun (WGS) entry which is preliminary data.</text>
</comment>
<accession>A0A9X2VWD8</accession>
<dbReference type="SFLD" id="SFLDG01017">
    <property type="entry name" value="Polyprenyl_Transferase_Like"/>
    <property type="match status" value="1"/>
</dbReference>
<dbReference type="RefSeq" id="WP_259629288.1">
    <property type="nucleotide sequence ID" value="NZ_JANYMP010000037.1"/>
</dbReference>
<evidence type="ECO:0000256" key="1">
    <source>
        <dbReference type="ARBA" id="ARBA00022723"/>
    </source>
</evidence>
<dbReference type="SFLD" id="SFLDS00005">
    <property type="entry name" value="Isoprenoid_Synthase_Type_I"/>
    <property type="match status" value="1"/>
</dbReference>
<keyword evidence="5" id="KW-1185">Reference proteome</keyword>
<name>A0A9X2VWD8_9PSEU</name>
<comment type="similarity">
    <text evidence="3">Belongs to the FPP/GGPP synthase family.</text>
</comment>
<evidence type="ECO:0000313" key="5">
    <source>
        <dbReference type="Proteomes" id="UP001141259"/>
    </source>
</evidence>
<dbReference type="InterPro" id="IPR000092">
    <property type="entry name" value="Polyprenyl_synt"/>
</dbReference>
<dbReference type="PROSITE" id="PS00444">
    <property type="entry name" value="POLYPRENYL_SYNTHASE_2"/>
    <property type="match status" value="1"/>
</dbReference>
<dbReference type="PROSITE" id="PS00723">
    <property type="entry name" value="POLYPRENYL_SYNTHASE_1"/>
    <property type="match status" value="1"/>
</dbReference>
<dbReference type="InterPro" id="IPR008949">
    <property type="entry name" value="Isoprenoid_synthase_dom_sf"/>
</dbReference>
<dbReference type="Gene3D" id="1.10.600.10">
    <property type="entry name" value="Farnesyl Diphosphate Synthase"/>
    <property type="match status" value="1"/>
</dbReference>